<feature type="domain" description="Pyrroloquinoline quinone-dependent pyranose dehydrogenase beta-propeller" evidence="2">
    <location>
        <begin position="327"/>
        <end position="433"/>
    </location>
</feature>
<organism evidence="3 4">
    <name type="scientific">Pseudomonas aeruginosa (strain UCBPP-PA14)</name>
    <dbReference type="NCBI Taxonomy" id="208963"/>
    <lineage>
        <taxon>Bacteria</taxon>
        <taxon>Pseudomonadati</taxon>
        <taxon>Pseudomonadota</taxon>
        <taxon>Gammaproteobacteria</taxon>
        <taxon>Pseudomonadales</taxon>
        <taxon>Pseudomonadaceae</taxon>
        <taxon>Pseudomonas</taxon>
    </lineage>
</organism>
<feature type="domain" description="Pyrroloquinoline quinone-dependent pyranose dehydrogenase beta-propeller" evidence="2">
    <location>
        <begin position="64"/>
        <end position="283"/>
    </location>
</feature>
<dbReference type="InterPro" id="IPR054539">
    <property type="entry name" value="Beta-prop_PDH"/>
</dbReference>
<gene>
    <name evidence="3" type="primary">sndH</name>
    <name evidence="3" type="ordered locus">PA14_33480</name>
</gene>
<dbReference type="Proteomes" id="UP000000653">
    <property type="component" value="Chromosome"/>
</dbReference>
<dbReference type="InterPro" id="IPR011041">
    <property type="entry name" value="Quinoprot_gluc/sorb_DH_b-prop"/>
</dbReference>
<dbReference type="BioCyc" id="PAER208963:G1G74-2817-MONOMER"/>
<protein>
    <submittedName>
        <fullName evidence="3">L-sorbosone dehydrogenase</fullName>
    </submittedName>
</protein>
<evidence type="ECO:0000259" key="2">
    <source>
        <dbReference type="Pfam" id="PF22807"/>
    </source>
</evidence>
<dbReference type="Gene3D" id="2.120.10.30">
    <property type="entry name" value="TolB, C-terminal domain"/>
    <property type="match status" value="1"/>
</dbReference>
<evidence type="ECO:0000256" key="1">
    <source>
        <dbReference type="SAM" id="SignalP"/>
    </source>
</evidence>
<dbReference type="RefSeq" id="WP_003130002.1">
    <property type="nucleotide sequence ID" value="NC_008463.1"/>
</dbReference>
<feature type="signal peptide" evidence="1">
    <location>
        <begin position="1"/>
        <end position="19"/>
    </location>
</feature>
<dbReference type="KEGG" id="pau:PA14_33480"/>
<name>A0A0H2ZBI3_PSEAB</name>
<dbReference type="InterPro" id="IPR011042">
    <property type="entry name" value="6-blade_b-propeller_TolB-like"/>
</dbReference>
<dbReference type="SUPFAM" id="SSF50952">
    <property type="entry name" value="Soluble quinoprotein glucose dehydrogenase"/>
    <property type="match status" value="1"/>
</dbReference>
<feature type="chain" id="PRO_5030007568" evidence="1">
    <location>
        <begin position="20"/>
        <end position="439"/>
    </location>
</feature>
<reference evidence="3 4" key="1">
    <citation type="journal article" date="2006" name="Genome Biol.">
        <title>Genomic analysis reveals that Pseudomonas aeruginosa virulence is combinatorial.</title>
        <authorList>
            <person name="Lee D.G."/>
            <person name="Urbach J.M."/>
            <person name="Wu G."/>
            <person name="Liberati N.T."/>
            <person name="Feinbaum R.L."/>
            <person name="Miyata S."/>
            <person name="Diggins L.T."/>
            <person name="He J."/>
            <person name="Saucier M."/>
            <person name="Deziel E."/>
            <person name="Friedman L."/>
            <person name="Li L."/>
            <person name="Grills G."/>
            <person name="Montgomery K."/>
            <person name="Kucherlapati R."/>
            <person name="Rahme L.G."/>
            <person name="Ausubel F.M."/>
        </authorList>
    </citation>
    <scope>NUCLEOTIDE SEQUENCE [LARGE SCALE GENOMIC DNA]</scope>
    <source>
        <strain evidence="3 4">UCBPP-PA14</strain>
    </source>
</reference>
<evidence type="ECO:0000313" key="3">
    <source>
        <dbReference type="EMBL" id="ABJ11590.1"/>
    </source>
</evidence>
<dbReference type="AlphaFoldDB" id="A0A0H2ZBI3"/>
<dbReference type="EMBL" id="CP000438">
    <property type="protein sequence ID" value="ABJ11590.1"/>
    <property type="molecule type" value="Genomic_DNA"/>
</dbReference>
<dbReference type="PANTHER" id="PTHR19328">
    <property type="entry name" value="HEDGEHOG-INTERACTING PROTEIN"/>
    <property type="match status" value="1"/>
</dbReference>
<dbReference type="HOGENOM" id="CLU_024435_0_0_6"/>
<dbReference type="PANTHER" id="PTHR19328:SF55">
    <property type="entry name" value="BLR6566 PROTEIN"/>
    <property type="match status" value="1"/>
</dbReference>
<accession>A0A0H2ZBI3</accession>
<proteinExistence type="predicted"/>
<keyword evidence="1" id="KW-0732">Signal</keyword>
<evidence type="ECO:0000313" key="4">
    <source>
        <dbReference type="Proteomes" id="UP000000653"/>
    </source>
</evidence>
<dbReference type="Pfam" id="PF22807">
    <property type="entry name" value="TrAA12"/>
    <property type="match status" value="2"/>
</dbReference>
<sequence length="439" mass="46989">MASLHSLRPVALALGLVLAGCNQGSQNDPQQQTGANPALPEPKHFLLPPMKVPEGVGWSGEAKPTVAQGLKIEKIADGLQHPRQLLVLPNGDVLVVEANSPGTAPVTTPKQLIAGMVKGQSGKAGKGGNRITLLRRAGAEGQWQKYVFLEGLDSPFGVQRVGDYLYVANTGNIMRYRYVPGETRVADPGMEFTDLPDTINHHWTKALLASPDGRKLYVGVGSNSNITENGAAIEYRRAAILEVDVASRGSRIYASGLRNPTGLQWEPVSGKLWTIVNERDEIGNDLVPDYLTSVREGGFYGWPYSYFGQHLDSRVKPQRPDLVAKAIVPDYALGSHVAALGLFFYTGNELPERYRNGAFVSEHGSWNRSPVSGFQVVHVPFADGKPAGAPQPVVTGFVSADEKQLFGAPVGLAQAADGALLIADDVGNAIWRVSAAGTD</sequence>